<sequence length="383" mass="39916">MPDVVVVGAGIVGAACAYYAAREGLSVTVLERGTVAGGTTSRGEGNILVSDKEPGPELNLALASRTRWRELAAEFGPDPFELEEKGGLVVATSGPGAAALTRFAEGQRATGVETVAVSADQLHDHEPNLAPDLPAGVLYPQDMQVQPVVAAVSLLAAARSLGATVVRGEEVVAAERGRDGRVTAVRTRTGSYPTSAVVNAAGTWGAQVGERLGAPIPILPRRGFILVTEPLPRVVRHKVYSADYVENVASDVAGLETSTVVEGTQGGTVLIGASRERVGFDDTISVEVLRRLAALAVRLFPFLADVKLMRTYHGFRPYCPDHLPVIGPDPRVPGVFHACGHEGAGIGLAPATGRLISQMLTNGQPDIDPSAFAPSRFAQVTAG</sequence>
<dbReference type="InterPro" id="IPR036188">
    <property type="entry name" value="FAD/NAD-bd_sf"/>
</dbReference>
<evidence type="ECO:0000256" key="1">
    <source>
        <dbReference type="ARBA" id="ARBA00023002"/>
    </source>
</evidence>
<dbReference type="Proteomes" id="UP001303001">
    <property type="component" value="Chromosome"/>
</dbReference>
<keyword evidence="4" id="KW-1185">Reference proteome</keyword>
<gene>
    <name evidence="3" type="ORF">RMN56_28600</name>
</gene>
<feature type="domain" description="FAD dependent oxidoreductase" evidence="2">
    <location>
        <begin position="3"/>
        <end position="359"/>
    </location>
</feature>
<name>A0ABY9ZUX2_9ACTN</name>
<dbReference type="PANTHER" id="PTHR13847:SF287">
    <property type="entry name" value="FAD-DEPENDENT OXIDOREDUCTASE DOMAIN-CONTAINING PROTEIN 1"/>
    <property type="match status" value="1"/>
</dbReference>
<reference evidence="3 4" key="1">
    <citation type="submission" date="2023-09" db="EMBL/GenBank/DDBJ databases">
        <title>Micromonospora halotolerans DSM 45598 genome sequence.</title>
        <authorList>
            <person name="Mo P."/>
        </authorList>
    </citation>
    <scope>NUCLEOTIDE SEQUENCE [LARGE SCALE GENOMIC DNA]</scope>
    <source>
        <strain evidence="3 4">DSM 45598</strain>
    </source>
</reference>
<dbReference type="Gene3D" id="3.50.50.60">
    <property type="entry name" value="FAD/NAD(P)-binding domain"/>
    <property type="match status" value="1"/>
</dbReference>
<dbReference type="PANTHER" id="PTHR13847">
    <property type="entry name" value="SARCOSINE DEHYDROGENASE-RELATED"/>
    <property type="match status" value="1"/>
</dbReference>
<dbReference type="SUPFAM" id="SSF51905">
    <property type="entry name" value="FAD/NAD(P)-binding domain"/>
    <property type="match status" value="1"/>
</dbReference>
<evidence type="ECO:0000313" key="3">
    <source>
        <dbReference type="EMBL" id="WNM39048.1"/>
    </source>
</evidence>
<dbReference type="InterPro" id="IPR006076">
    <property type="entry name" value="FAD-dep_OxRdtase"/>
</dbReference>
<evidence type="ECO:0000259" key="2">
    <source>
        <dbReference type="Pfam" id="PF01266"/>
    </source>
</evidence>
<keyword evidence="1 3" id="KW-0560">Oxidoreductase</keyword>
<dbReference type="EMBL" id="CP134876">
    <property type="protein sequence ID" value="WNM39048.1"/>
    <property type="molecule type" value="Genomic_DNA"/>
</dbReference>
<accession>A0ABY9ZUX2</accession>
<dbReference type="RefSeq" id="WP_313720882.1">
    <property type="nucleotide sequence ID" value="NZ_CP134876.1"/>
</dbReference>
<proteinExistence type="predicted"/>
<protein>
    <submittedName>
        <fullName evidence="3">FAD-binding oxidoreductase</fullName>
        <ecNumber evidence="3">1.-.-.-</ecNumber>
    </submittedName>
</protein>
<dbReference type="PRINTS" id="PR00469">
    <property type="entry name" value="PNDRDTASEII"/>
</dbReference>
<evidence type="ECO:0000313" key="4">
    <source>
        <dbReference type="Proteomes" id="UP001303001"/>
    </source>
</evidence>
<organism evidence="3 4">
    <name type="scientific">Micromonospora halotolerans</name>
    <dbReference type="NCBI Taxonomy" id="709879"/>
    <lineage>
        <taxon>Bacteria</taxon>
        <taxon>Bacillati</taxon>
        <taxon>Actinomycetota</taxon>
        <taxon>Actinomycetes</taxon>
        <taxon>Micromonosporales</taxon>
        <taxon>Micromonosporaceae</taxon>
        <taxon>Micromonospora</taxon>
    </lineage>
</organism>
<dbReference type="GO" id="GO:0016491">
    <property type="term" value="F:oxidoreductase activity"/>
    <property type="evidence" value="ECO:0007669"/>
    <property type="project" value="UniProtKB-KW"/>
</dbReference>
<dbReference type="Pfam" id="PF01266">
    <property type="entry name" value="DAO"/>
    <property type="match status" value="1"/>
</dbReference>
<dbReference type="EC" id="1.-.-.-" evidence="3"/>
<dbReference type="Gene3D" id="3.30.9.10">
    <property type="entry name" value="D-Amino Acid Oxidase, subunit A, domain 2"/>
    <property type="match status" value="1"/>
</dbReference>
<dbReference type="SUPFAM" id="SSF54373">
    <property type="entry name" value="FAD-linked reductases, C-terminal domain"/>
    <property type="match status" value="1"/>
</dbReference>